<accession>A0ACA9K5P7</accession>
<feature type="non-terminal residue" evidence="1">
    <location>
        <position position="1"/>
    </location>
</feature>
<protein>
    <submittedName>
        <fullName evidence="1">2819_t:CDS:1</fullName>
    </submittedName>
</protein>
<sequence>DTFPIEKSDSIIIHNHAIITDNTSVPEEPNAQDLIQRKSYIRLMYPKIILSHKENNEILYLPILGIKESFLSKIAMNNLPERHLKVIDRLVNIRNQPSIDTNKRRYLPKQEANKDFDKVLKH</sequence>
<reference evidence="1" key="1">
    <citation type="submission" date="2021-06" db="EMBL/GenBank/DDBJ databases">
        <authorList>
            <person name="Kallberg Y."/>
            <person name="Tangrot J."/>
            <person name="Rosling A."/>
        </authorList>
    </citation>
    <scope>NUCLEOTIDE SEQUENCE</scope>
    <source>
        <strain evidence="1">AU212A</strain>
    </source>
</reference>
<evidence type="ECO:0000313" key="2">
    <source>
        <dbReference type="Proteomes" id="UP000789860"/>
    </source>
</evidence>
<keyword evidence="2" id="KW-1185">Reference proteome</keyword>
<gene>
    <name evidence="1" type="ORF">SCALOS_LOCUS1302</name>
</gene>
<proteinExistence type="predicted"/>
<comment type="caution">
    <text evidence="1">The sequence shown here is derived from an EMBL/GenBank/DDBJ whole genome shotgun (WGS) entry which is preliminary data.</text>
</comment>
<evidence type="ECO:0000313" key="1">
    <source>
        <dbReference type="EMBL" id="CAG8453652.1"/>
    </source>
</evidence>
<organism evidence="1 2">
    <name type="scientific">Scutellospora calospora</name>
    <dbReference type="NCBI Taxonomy" id="85575"/>
    <lineage>
        <taxon>Eukaryota</taxon>
        <taxon>Fungi</taxon>
        <taxon>Fungi incertae sedis</taxon>
        <taxon>Mucoromycota</taxon>
        <taxon>Glomeromycotina</taxon>
        <taxon>Glomeromycetes</taxon>
        <taxon>Diversisporales</taxon>
        <taxon>Gigasporaceae</taxon>
        <taxon>Scutellospora</taxon>
    </lineage>
</organism>
<dbReference type="EMBL" id="CAJVPM010000865">
    <property type="protein sequence ID" value="CAG8453652.1"/>
    <property type="molecule type" value="Genomic_DNA"/>
</dbReference>
<name>A0ACA9K5P7_9GLOM</name>
<dbReference type="Proteomes" id="UP000789860">
    <property type="component" value="Unassembled WGS sequence"/>
</dbReference>